<accession>A0ABU0LK74</accession>
<reference evidence="1 2" key="1">
    <citation type="submission" date="2023-07" db="EMBL/GenBank/DDBJ databases">
        <title>Genomic Encyclopedia of Type Strains, Phase IV (KMG-IV): sequencing the most valuable type-strain genomes for metagenomic binning, comparative biology and taxonomic classification.</title>
        <authorList>
            <person name="Goeker M."/>
        </authorList>
    </citation>
    <scope>NUCLEOTIDE SEQUENCE [LARGE SCALE GENOMIC DNA]</scope>
    <source>
        <strain evidence="1 2">DSM 3770</strain>
    </source>
</reference>
<dbReference type="EMBL" id="JAUSVY010000022">
    <property type="protein sequence ID" value="MDQ0507497.1"/>
    <property type="molecule type" value="Genomic_DNA"/>
</dbReference>
<evidence type="ECO:0000313" key="1">
    <source>
        <dbReference type="EMBL" id="MDQ0507497.1"/>
    </source>
</evidence>
<dbReference type="RefSeq" id="WP_307500724.1">
    <property type="nucleotide sequence ID" value="NZ_JAUSVY010000022.1"/>
</dbReference>
<comment type="caution">
    <text evidence="1">The sequence shown here is derived from an EMBL/GenBank/DDBJ whole genome shotgun (WGS) entry which is preliminary data.</text>
</comment>
<protein>
    <recommendedName>
        <fullName evidence="3">Secreted protein</fullName>
    </recommendedName>
</protein>
<dbReference type="Proteomes" id="UP001241747">
    <property type="component" value="Unassembled WGS sequence"/>
</dbReference>
<name>A0ABU0LK74_XANAG</name>
<proteinExistence type="predicted"/>
<evidence type="ECO:0000313" key="2">
    <source>
        <dbReference type="Proteomes" id="UP001241747"/>
    </source>
</evidence>
<evidence type="ECO:0008006" key="3">
    <source>
        <dbReference type="Google" id="ProtNLM"/>
    </source>
</evidence>
<gene>
    <name evidence="1" type="ORF">QOZ94_004321</name>
</gene>
<organism evidence="1 2">
    <name type="scientific">Xanthobacter agilis</name>
    <dbReference type="NCBI Taxonomy" id="47492"/>
    <lineage>
        <taxon>Bacteria</taxon>
        <taxon>Pseudomonadati</taxon>
        <taxon>Pseudomonadota</taxon>
        <taxon>Alphaproteobacteria</taxon>
        <taxon>Hyphomicrobiales</taxon>
        <taxon>Xanthobacteraceae</taxon>
        <taxon>Xanthobacter</taxon>
    </lineage>
</organism>
<keyword evidence="2" id="KW-1185">Reference proteome</keyword>
<sequence>MFIVLYACLIQAPATCREEYINFSMEVSAPLACMTSSQVTLAQWSQSHPQWRIGRWKCVPADRLSHDI</sequence>